<feature type="transmembrane region" description="Helical" evidence="10">
    <location>
        <begin position="306"/>
        <end position="327"/>
    </location>
</feature>
<dbReference type="Proteomes" id="UP000295210">
    <property type="component" value="Unassembled WGS sequence"/>
</dbReference>
<accession>A0A4V2PUY7</accession>
<evidence type="ECO:0000256" key="6">
    <source>
        <dbReference type="ARBA" id="ARBA00023053"/>
    </source>
</evidence>
<evidence type="ECO:0000313" key="12">
    <source>
        <dbReference type="EMBL" id="TCK71661.1"/>
    </source>
</evidence>
<feature type="transmembrane region" description="Helical" evidence="10">
    <location>
        <begin position="6"/>
        <end position="25"/>
    </location>
</feature>
<sequence length="533" mass="58617">MDHVNYILVLLIGLLCSVAAVAGLARRFAISYPIVLVVFGLLCSLLPHIPRIPLPPSVVFLVILPPLLYVAAWQTSWREFKYNLVSISSLAVLLVFFTAVGVAFAAKWWLPGFNWQLGFLLGAVVSPTDAVAATSIARKVGMPQRIVDLLEGESLLNDATGLLALEFGVEMVLQGTAPTIGRGILEFAWLTVGGLLVGLVIGWVVTWLERWVDDGPVEIALSLIVPYAAYLTGEAVKGSGVIAVVVCGLFVSRRSSDFFSPGVRLQAVAVWDALEFLLNGLVFVLIGLQLPYVLDGIHGQSKLGLLGYGVAFSAILVLLRMVWMYPAASAAWWVRARIAKQAYERPRANQVFVVGWTGMRGVVALAAANSLPLTLNDGSPFPQRSFIIFLTFSLILVTLVLQGLSLPWLIRVLRISKENTQFCEEVEARQLLLKAAIDFLGERRRSAEGEHEVHLYEDLLHEYQHKLEEIDGCAPDGSDPVRDSNGLTMSNLLLDTIRREREELNLLRAHGRIGDSVHRSLERELDLSEIRLA</sequence>
<keyword evidence="10" id="KW-0050">Antiport</keyword>
<name>A0A4V2PUY7_9BACT</name>
<feature type="transmembrane region" description="Helical" evidence="10">
    <location>
        <begin position="187"/>
        <end position="208"/>
    </location>
</feature>
<keyword evidence="7 10" id="KW-0406">Ion transport</keyword>
<feature type="transmembrane region" description="Helical" evidence="10">
    <location>
        <begin position="84"/>
        <end position="109"/>
    </location>
</feature>
<feature type="transmembrane region" description="Helical" evidence="10">
    <location>
        <begin position="348"/>
        <end position="367"/>
    </location>
</feature>
<evidence type="ECO:0000256" key="9">
    <source>
        <dbReference type="ARBA" id="ARBA00023201"/>
    </source>
</evidence>
<proteinExistence type="inferred from homology"/>
<evidence type="ECO:0000259" key="11">
    <source>
        <dbReference type="Pfam" id="PF00999"/>
    </source>
</evidence>
<comment type="caution">
    <text evidence="12">The sequence shown here is derived from an EMBL/GenBank/DDBJ whole genome shotgun (WGS) entry which is preliminary data.</text>
</comment>
<evidence type="ECO:0000256" key="7">
    <source>
        <dbReference type="ARBA" id="ARBA00023065"/>
    </source>
</evidence>
<dbReference type="EMBL" id="SMGK01000005">
    <property type="protein sequence ID" value="TCK71661.1"/>
    <property type="molecule type" value="Genomic_DNA"/>
</dbReference>
<gene>
    <name evidence="12" type="ORF">C7378_2943</name>
</gene>
<feature type="transmembrane region" description="Helical" evidence="10">
    <location>
        <begin position="228"/>
        <end position="252"/>
    </location>
</feature>
<feature type="transmembrane region" description="Helical" evidence="10">
    <location>
        <begin position="115"/>
        <end position="137"/>
    </location>
</feature>
<dbReference type="OrthoDB" id="9809206at2"/>
<keyword evidence="8 10" id="KW-0472">Membrane</keyword>
<evidence type="ECO:0000256" key="8">
    <source>
        <dbReference type="ARBA" id="ARBA00023136"/>
    </source>
</evidence>
<feature type="transmembrane region" description="Helical" evidence="10">
    <location>
        <begin position="55"/>
        <end position="72"/>
    </location>
</feature>
<comment type="function">
    <text evidence="10">Na(+)/H(+) antiporter that extrudes sodium in exchange for external protons.</text>
</comment>
<dbReference type="PANTHER" id="PTHR10110:SF86">
    <property type="entry name" value="SODIUM_HYDROGEN EXCHANGER 7"/>
    <property type="match status" value="1"/>
</dbReference>
<protein>
    <submittedName>
        <fullName evidence="12">Sodium/proton antiporter (CPA1 family)</fullName>
    </submittedName>
</protein>
<organism evidence="12 13">
    <name type="scientific">Acidipila rosea</name>
    <dbReference type="NCBI Taxonomy" id="768535"/>
    <lineage>
        <taxon>Bacteria</taxon>
        <taxon>Pseudomonadati</taxon>
        <taxon>Acidobacteriota</taxon>
        <taxon>Terriglobia</taxon>
        <taxon>Terriglobales</taxon>
        <taxon>Acidobacteriaceae</taxon>
        <taxon>Acidipila</taxon>
    </lineage>
</organism>
<dbReference type="InterPro" id="IPR018422">
    <property type="entry name" value="Cation/H_exchanger_CPA1"/>
</dbReference>
<feature type="transmembrane region" description="Helical" evidence="10">
    <location>
        <begin position="387"/>
        <end position="410"/>
    </location>
</feature>
<evidence type="ECO:0000256" key="3">
    <source>
        <dbReference type="ARBA" id="ARBA00022475"/>
    </source>
</evidence>
<comment type="similarity">
    <text evidence="10">Belongs to the monovalent cation:proton antiporter 1 (CPA1) transporter (TC 2.A.36) family.</text>
</comment>
<dbReference type="AlphaFoldDB" id="A0A4V2PUY7"/>
<keyword evidence="5 10" id="KW-1133">Transmembrane helix</keyword>
<feature type="transmembrane region" description="Helical" evidence="10">
    <location>
        <begin position="273"/>
        <end position="294"/>
    </location>
</feature>
<dbReference type="GO" id="GO:0015385">
    <property type="term" value="F:sodium:proton antiporter activity"/>
    <property type="evidence" value="ECO:0007669"/>
    <property type="project" value="InterPro"/>
</dbReference>
<evidence type="ECO:0000256" key="4">
    <source>
        <dbReference type="ARBA" id="ARBA00022692"/>
    </source>
</evidence>
<keyword evidence="6 10" id="KW-0915">Sodium</keyword>
<evidence type="ECO:0000256" key="1">
    <source>
        <dbReference type="ARBA" id="ARBA00004651"/>
    </source>
</evidence>
<keyword evidence="2 10" id="KW-0813">Transport</keyword>
<comment type="subcellular location">
    <subcellularLocation>
        <location evidence="1 10">Cell membrane</location>
        <topology evidence="1 10">Multi-pass membrane protein</topology>
    </subcellularLocation>
</comment>
<keyword evidence="3 10" id="KW-1003">Cell membrane</keyword>
<dbReference type="PANTHER" id="PTHR10110">
    <property type="entry name" value="SODIUM/HYDROGEN EXCHANGER"/>
    <property type="match status" value="1"/>
</dbReference>
<dbReference type="GO" id="GO:0005886">
    <property type="term" value="C:plasma membrane"/>
    <property type="evidence" value="ECO:0007669"/>
    <property type="project" value="UniProtKB-SubCell"/>
</dbReference>
<evidence type="ECO:0000256" key="5">
    <source>
        <dbReference type="ARBA" id="ARBA00022989"/>
    </source>
</evidence>
<dbReference type="InterPro" id="IPR006153">
    <property type="entry name" value="Cation/H_exchanger_TM"/>
</dbReference>
<keyword evidence="4 10" id="KW-0812">Transmembrane</keyword>
<feature type="domain" description="Cation/H+ exchanger transmembrane" evidence="11">
    <location>
        <begin position="18"/>
        <end position="410"/>
    </location>
</feature>
<reference evidence="12 13" key="1">
    <citation type="submission" date="2019-03" db="EMBL/GenBank/DDBJ databases">
        <title>Genomic Encyclopedia of Type Strains, Phase IV (KMG-IV): sequencing the most valuable type-strain genomes for metagenomic binning, comparative biology and taxonomic classification.</title>
        <authorList>
            <person name="Goeker M."/>
        </authorList>
    </citation>
    <scope>NUCLEOTIDE SEQUENCE [LARGE SCALE GENOMIC DNA]</scope>
    <source>
        <strain evidence="12 13">DSM 103428</strain>
    </source>
</reference>
<dbReference type="GO" id="GO:0015386">
    <property type="term" value="F:potassium:proton antiporter activity"/>
    <property type="evidence" value="ECO:0007669"/>
    <property type="project" value="TreeGrafter"/>
</dbReference>
<keyword evidence="13" id="KW-1185">Reference proteome</keyword>
<dbReference type="InterPro" id="IPR004705">
    <property type="entry name" value="Cation/H_exchanger_CPA1_bac"/>
</dbReference>
<evidence type="ECO:0000313" key="13">
    <source>
        <dbReference type="Proteomes" id="UP000295210"/>
    </source>
</evidence>
<dbReference type="GO" id="GO:0051453">
    <property type="term" value="P:regulation of intracellular pH"/>
    <property type="evidence" value="ECO:0007669"/>
    <property type="project" value="TreeGrafter"/>
</dbReference>
<dbReference type="Gene3D" id="6.10.140.1330">
    <property type="match status" value="1"/>
</dbReference>
<keyword evidence="9 10" id="KW-0739">Sodium transport</keyword>
<feature type="transmembrane region" description="Helical" evidence="10">
    <location>
        <begin position="32"/>
        <end position="49"/>
    </location>
</feature>
<dbReference type="Pfam" id="PF00999">
    <property type="entry name" value="Na_H_Exchanger"/>
    <property type="match status" value="1"/>
</dbReference>
<dbReference type="GO" id="GO:0098719">
    <property type="term" value="P:sodium ion import across plasma membrane"/>
    <property type="evidence" value="ECO:0007669"/>
    <property type="project" value="TreeGrafter"/>
</dbReference>
<dbReference type="NCBIfam" id="TIGR00831">
    <property type="entry name" value="a_cpa1"/>
    <property type="match status" value="1"/>
</dbReference>
<evidence type="ECO:0000256" key="10">
    <source>
        <dbReference type="RuleBase" id="RU366002"/>
    </source>
</evidence>
<evidence type="ECO:0000256" key="2">
    <source>
        <dbReference type="ARBA" id="ARBA00022448"/>
    </source>
</evidence>